<evidence type="ECO:0000256" key="1">
    <source>
        <dbReference type="SAM" id="MobiDB-lite"/>
    </source>
</evidence>
<feature type="region of interest" description="Disordered" evidence="1">
    <location>
        <begin position="78"/>
        <end position="109"/>
    </location>
</feature>
<feature type="compositionally biased region" description="Basic and acidic residues" evidence="1">
    <location>
        <begin position="26"/>
        <end position="38"/>
    </location>
</feature>
<dbReference type="Gramene" id="MELO3C015637.2.1">
    <property type="protein sequence ID" value="MELO3C015637.2.1"/>
    <property type="gene ID" value="MELO3C015637.2"/>
</dbReference>
<proteinExistence type="predicted"/>
<name>A0A9I9DBK1_CUCME</name>
<feature type="region of interest" description="Disordered" evidence="1">
    <location>
        <begin position="13"/>
        <end position="51"/>
    </location>
</feature>
<protein>
    <submittedName>
        <fullName evidence="2">Uncharacterized protein</fullName>
    </submittedName>
</protein>
<evidence type="ECO:0000313" key="2">
    <source>
        <dbReference type="EnsemblPlants" id="MELO3C015637.2.1"/>
    </source>
</evidence>
<dbReference type="EnsemblPlants" id="MELO3C015637.2.1">
    <property type="protein sequence ID" value="MELO3C015637.2.1"/>
    <property type="gene ID" value="MELO3C015637.2"/>
</dbReference>
<reference evidence="2" key="1">
    <citation type="submission" date="2023-03" db="UniProtKB">
        <authorList>
            <consortium name="EnsemblPlants"/>
        </authorList>
    </citation>
    <scope>IDENTIFICATION</scope>
</reference>
<sequence>MLFREKCEIRRISESRVGNEPEDLEKDEKDNDGRDRDVVYASSSMPSPPKNAFILTRCRFTPNRSSFNDNRYQSSLITSDGTIEEEEKIESGGDSTLNPKVRLRREGRK</sequence>
<organism evidence="2">
    <name type="scientific">Cucumis melo</name>
    <name type="common">Muskmelon</name>
    <dbReference type="NCBI Taxonomy" id="3656"/>
    <lineage>
        <taxon>Eukaryota</taxon>
        <taxon>Viridiplantae</taxon>
        <taxon>Streptophyta</taxon>
        <taxon>Embryophyta</taxon>
        <taxon>Tracheophyta</taxon>
        <taxon>Spermatophyta</taxon>
        <taxon>Magnoliopsida</taxon>
        <taxon>eudicotyledons</taxon>
        <taxon>Gunneridae</taxon>
        <taxon>Pentapetalae</taxon>
        <taxon>rosids</taxon>
        <taxon>fabids</taxon>
        <taxon>Cucurbitales</taxon>
        <taxon>Cucurbitaceae</taxon>
        <taxon>Benincaseae</taxon>
        <taxon>Cucumis</taxon>
    </lineage>
</organism>
<accession>A0A9I9DBK1</accession>
<dbReference type="AlphaFoldDB" id="A0A9I9DBK1"/>